<reference evidence="2 3" key="1">
    <citation type="submission" date="2014-02" db="EMBL/GenBank/DDBJ databases">
        <title>Transposable element dynamics among asymbiotic and ectomycorrhizal Amanita fungi.</title>
        <authorList>
            <consortium name="DOE Joint Genome Institute"/>
            <person name="Hess J."/>
            <person name="Skrede I."/>
            <person name="Wolfe B."/>
            <person name="LaButti K."/>
            <person name="Ohm R.A."/>
            <person name="Grigoriev I.V."/>
            <person name="Pringle A."/>
        </authorList>
    </citation>
    <scope>NUCLEOTIDE SEQUENCE [LARGE SCALE GENOMIC DNA]</scope>
    <source>
        <strain evidence="2 3">SKay4041</strain>
    </source>
</reference>
<proteinExistence type="predicted"/>
<feature type="region of interest" description="Disordered" evidence="1">
    <location>
        <begin position="1"/>
        <end position="42"/>
    </location>
</feature>
<feature type="compositionally biased region" description="Polar residues" evidence="1">
    <location>
        <begin position="25"/>
        <end position="35"/>
    </location>
</feature>
<feature type="region of interest" description="Disordered" evidence="1">
    <location>
        <begin position="57"/>
        <end position="140"/>
    </location>
</feature>
<name>A0A2A9NAA3_9AGAR</name>
<sequence length="414" mass="46663">MTLTYGDKISLLSRSTSEKRDFVTPPQTQHFSPHSATKKAQREHQILLPSISILGRLRSAASKSDKPATAFPERRPRRSRYVKPAEPQQAKRRAPPPNVVFPERRPRGSRHIPPEPTTTDLAKRRQDKPLPDPPRNLEADPFILNTYPTVIPKNVECNLTPVKRRPVIHPTRCSESSSSPQRWSISSDASDTSTCSASSSTSWSSSASTLYSSTPTPSDHHHHQPPQWRCHHEKELQEAQQEKERWRSRYVRTKQKLEETLGWFYESKQVVGRLVPGDQDDSWCQGLMESAIMEDMAVTTLYPDHDSISHLPVFSSSNHRPYGDNEHSVVPLSLLNPDSGEFGTCHAAQKTWQRRELLAKWEENEASASWAVPPTQAMLDNGSGGDDVKGLRFGIRTTDSMGSFLRTPSRHSSA</sequence>
<organism evidence="2 3">
    <name type="scientific">Amanita thiersii Skay4041</name>
    <dbReference type="NCBI Taxonomy" id="703135"/>
    <lineage>
        <taxon>Eukaryota</taxon>
        <taxon>Fungi</taxon>
        <taxon>Dikarya</taxon>
        <taxon>Basidiomycota</taxon>
        <taxon>Agaricomycotina</taxon>
        <taxon>Agaricomycetes</taxon>
        <taxon>Agaricomycetidae</taxon>
        <taxon>Agaricales</taxon>
        <taxon>Pluteineae</taxon>
        <taxon>Amanitaceae</taxon>
        <taxon>Amanita</taxon>
    </lineage>
</organism>
<feature type="compositionally biased region" description="Basic and acidic residues" evidence="1">
    <location>
        <begin position="121"/>
        <end position="138"/>
    </location>
</feature>
<dbReference type="Proteomes" id="UP000242287">
    <property type="component" value="Unassembled WGS sequence"/>
</dbReference>
<feature type="region of interest" description="Disordered" evidence="1">
    <location>
        <begin position="169"/>
        <end position="243"/>
    </location>
</feature>
<protein>
    <submittedName>
        <fullName evidence="2">Uncharacterized protein</fullName>
    </submittedName>
</protein>
<evidence type="ECO:0000256" key="1">
    <source>
        <dbReference type="SAM" id="MobiDB-lite"/>
    </source>
</evidence>
<evidence type="ECO:0000313" key="3">
    <source>
        <dbReference type="Proteomes" id="UP000242287"/>
    </source>
</evidence>
<feature type="compositionally biased region" description="Low complexity" evidence="1">
    <location>
        <begin position="174"/>
        <end position="217"/>
    </location>
</feature>
<dbReference type="EMBL" id="KZ302140">
    <property type="protein sequence ID" value="PFH47018.1"/>
    <property type="molecule type" value="Genomic_DNA"/>
</dbReference>
<gene>
    <name evidence="2" type="ORF">AMATHDRAFT_7147</name>
</gene>
<evidence type="ECO:0000313" key="2">
    <source>
        <dbReference type="EMBL" id="PFH47018.1"/>
    </source>
</evidence>
<feature type="compositionally biased region" description="Basic and acidic residues" evidence="1">
    <location>
        <begin position="230"/>
        <end position="243"/>
    </location>
</feature>
<accession>A0A2A9NAA3</accession>
<keyword evidence="3" id="KW-1185">Reference proteome</keyword>
<dbReference type="AlphaFoldDB" id="A0A2A9NAA3"/>